<dbReference type="CDD" id="cd03789">
    <property type="entry name" value="GT9_LPS_heptosyltransferase"/>
    <property type="match status" value="1"/>
</dbReference>
<name>A0A098LSG6_9FLAO</name>
<organism evidence="3 4">
    <name type="scientific">Jejuia pallidilutea</name>
    <dbReference type="NCBI Taxonomy" id="504487"/>
    <lineage>
        <taxon>Bacteria</taxon>
        <taxon>Pseudomonadati</taxon>
        <taxon>Bacteroidota</taxon>
        <taxon>Flavobacteriia</taxon>
        <taxon>Flavobacteriales</taxon>
        <taxon>Flavobacteriaceae</taxon>
        <taxon>Jejuia</taxon>
    </lineage>
</organism>
<proteinExistence type="predicted"/>
<gene>
    <name evidence="3" type="ORF">JCM19538_1312</name>
</gene>
<dbReference type="InterPro" id="IPR051199">
    <property type="entry name" value="LPS_LOS_Heptosyltrfase"/>
</dbReference>
<dbReference type="OrthoDB" id="9772349at2"/>
<comment type="caution">
    <text evidence="3">The sequence shown here is derived from an EMBL/GenBank/DDBJ whole genome shotgun (WGS) entry which is preliminary data.</text>
</comment>
<dbReference type="InterPro" id="IPR002201">
    <property type="entry name" value="Glyco_trans_9"/>
</dbReference>
<keyword evidence="4" id="KW-1185">Reference proteome</keyword>
<protein>
    <submittedName>
        <fullName evidence="3">ADP-heptose:LPS heptosyltransferase II</fullName>
    </submittedName>
</protein>
<dbReference type="Proteomes" id="UP000030184">
    <property type="component" value="Unassembled WGS sequence"/>
</dbReference>
<reference evidence="4" key="1">
    <citation type="journal article" date="2014" name="Genome Announc.">
        <title>Draft Genome Sequence of Marine Flavobacterium Jejuia pallidilutea Strain 11shimoA1 and Pigmentation Mutants.</title>
        <authorList>
            <person name="Takatani N."/>
            <person name="Nakanishi M."/>
            <person name="Meirelles P."/>
            <person name="Mino S."/>
            <person name="Suda W."/>
            <person name="Oshima K."/>
            <person name="Hattori M."/>
            <person name="Ohkuma M."/>
            <person name="Hosokawa M."/>
            <person name="Miyashita K."/>
            <person name="Thompson F.L."/>
            <person name="Niwa A."/>
            <person name="Sawabe T."/>
            <person name="Sawabe T."/>
        </authorList>
    </citation>
    <scope>NUCLEOTIDE SEQUENCE [LARGE SCALE GENOMIC DNA]</scope>
    <source>
        <strain evidence="4">JCM 19538</strain>
    </source>
</reference>
<keyword evidence="1" id="KW-0328">Glycosyltransferase</keyword>
<keyword evidence="2 3" id="KW-0808">Transferase</keyword>
<dbReference type="Pfam" id="PF01075">
    <property type="entry name" value="Glyco_transf_9"/>
    <property type="match status" value="1"/>
</dbReference>
<dbReference type="PANTHER" id="PTHR30160">
    <property type="entry name" value="TETRAACYLDISACCHARIDE 4'-KINASE-RELATED"/>
    <property type="match status" value="1"/>
</dbReference>
<dbReference type="GO" id="GO:0009244">
    <property type="term" value="P:lipopolysaccharide core region biosynthetic process"/>
    <property type="evidence" value="ECO:0007669"/>
    <property type="project" value="TreeGrafter"/>
</dbReference>
<evidence type="ECO:0000313" key="4">
    <source>
        <dbReference type="Proteomes" id="UP000030184"/>
    </source>
</evidence>
<accession>A0A098LSG6</accession>
<dbReference type="EMBL" id="BBNY01000008">
    <property type="protein sequence ID" value="GAL89318.1"/>
    <property type="molecule type" value="Genomic_DNA"/>
</dbReference>
<dbReference type="GO" id="GO:0005829">
    <property type="term" value="C:cytosol"/>
    <property type="evidence" value="ECO:0007669"/>
    <property type="project" value="TreeGrafter"/>
</dbReference>
<dbReference type="SUPFAM" id="SSF53756">
    <property type="entry name" value="UDP-Glycosyltransferase/glycogen phosphorylase"/>
    <property type="match status" value="1"/>
</dbReference>
<evidence type="ECO:0000256" key="1">
    <source>
        <dbReference type="ARBA" id="ARBA00022676"/>
    </source>
</evidence>
<sequence length="355" mass="40794">MKILVIQQKMIGDVLTSSILFSVLRKNHPDAELHYLINSHTLPVVEGHPDIDKIMLLTPEVDKSVLLFYNFLKKIRKEKYDVVVDVYGKWSSNFITLFSKAKIKIGYFKWYTQQFYTHPIKRHKISKNNQGLAIENRLQLLEPICERIPNVKPKIYLSSEEIIAAKQFLSNFKVDLSKPLFMISVLGSGANKTYPFSYMAIVIDTIVKVTNGNVLFNYIPKQEEDAKTIYSLCKPKTQQHIQLGVFGNSLRDFIAITYHCSAIIGNEGGAINMAKAIDIPTFAIFSPWTDKDTWNIFEDEKHNISVHLKDYKPQLLENKNGAQIKNKFKSYYSEFKPELFLGKLVGFLKSLTNNN</sequence>
<dbReference type="Gene3D" id="3.40.50.2000">
    <property type="entry name" value="Glycogen Phosphorylase B"/>
    <property type="match status" value="2"/>
</dbReference>
<evidence type="ECO:0000256" key="2">
    <source>
        <dbReference type="ARBA" id="ARBA00022679"/>
    </source>
</evidence>
<dbReference type="AlphaFoldDB" id="A0A098LSG6"/>
<dbReference type="RefSeq" id="WP_042244658.1">
    <property type="nucleotide sequence ID" value="NZ_BBNR01000014.1"/>
</dbReference>
<evidence type="ECO:0000313" key="3">
    <source>
        <dbReference type="EMBL" id="GAL89318.1"/>
    </source>
</evidence>
<dbReference type="GO" id="GO:0008713">
    <property type="term" value="F:ADP-heptose-lipopolysaccharide heptosyltransferase activity"/>
    <property type="evidence" value="ECO:0007669"/>
    <property type="project" value="TreeGrafter"/>
</dbReference>